<sequence length="105" mass="11689">MNCMIELKAGKELSEKETNQNRGSIPRNTFKDPNLEGVISRANSSKQIKESKRLSCFVRFCFTEISLIVLCHGQLGIGGFCLEIRSSTSPRTSYISKNGYSSSFS</sequence>
<comment type="caution">
    <text evidence="1">The sequence shown here is derived from an EMBL/GenBank/DDBJ whole genome shotgun (WGS) entry which is preliminary data.</text>
</comment>
<evidence type="ECO:0000313" key="2">
    <source>
        <dbReference type="Proteomes" id="UP000765509"/>
    </source>
</evidence>
<reference evidence="1" key="1">
    <citation type="submission" date="2021-03" db="EMBL/GenBank/DDBJ databases">
        <title>Draft genome sequence of rust myrtle Austropuccinia psidii MF-1, a brazilian biotype.</title>
        <authorList>
            <person name="Quecine M.C."/>
            <person name="Pachon D.M.R."/>
            <person name="Bonatelli M.L."/>
            <person name="Correr F.H."/>
            <person name="Franceschini L.M."/>
            <person name="Leite T.F."/>
            <person name="Margarido G.R.A."/>
            <person name="Almeida C.A."/>
            <person name="Ferrarezi J.A."/>
            <person name="Labate C.A."/>
        </authorList>
    </citation>
    <scope>NUCLEOTIDE SEQUENCE</scope>
    <source>
        <strain evidence="1">MF-1</strain>
    </source>
</reference>
<accession>A0A9Q3JWM0</accession>
<dbReference type="AlphaFoldDB" id="A0A9Q3JWM0"/>
<dbReference type="Proteomes" id="UP000765509">
    <property type="component" value="Unassembled WGS sequence"/>
</dbReference>
<keyword evidence="2" id="KW-1185">Reference proteome</keyword>
<protein>
    <submittedName>
        <fullName evidence="1">Uncharacterized protein</fullName>
    </submittedName>
</protein>
<organism evidence="1 2">
    <name type="scientific">Austropuccinia psidii MF-1</name>
    <dbReference type="NCBI Taxonomy" id="1389203"/>
    <lineage>
        <taxon>Eukaryota</taxon>
        <taxon>Fungi</taxon>
        <taxon>Dikarya</taxon>
        <taxon>Basidiomycota</taxon>
        <taxon>Pucciniomycotina</taxon>
        <taxon>Pucciniomycetes</taxon>
        <taxon>Pucciniales</taxon>
        <taxon>Sphaerophragmiaceae</taxon>
        <taxon>Austropuccinia</taxon>
    </lineage>
</organism>
<proteinExistence type="predicted"/>
<gene>
    <name evidence="1" type="ORF">O181_109788</name>
</gene>
<name>A0A9Q3JWM0_9BASI</name>
<dbReference type="EMBL" id="AVOT02085568">
    <property type="protein sequence ID" value="MBW0570073.1"/>
    <property type="molecule type" value="Genomic_DNA"/>
</dbReference>
<evidence type="ECO:0000313" key="1">
    <source>
        <dbReference type="EMBL" id="MBW0570073.1"/>
    </source>
</evidence>